<organism evidence="3 4">
    <name type="scientific">Pseudocercospora fuligena</name>
    <dbReference type="NCBI Taxonomy" id="685502"/>
    <lineage>
        <taxon>Eukaryota</taxon>
        <taxon>Fungi</taxon>
        <taxon>Dikarya</taxon>
        <taxon>Ascomycota</taxon>
        <taxon>Pezizomycotina</taxon>
        <taxon>Dothideomycetes</taxon>
        <taxon>Dothideomycetidae</taxon>
        <taxon>Mycosphaerellales</taxon>
        <taxon>Mycosphaerellaceae</taxon>
        <taxon>Pseudocercospora</taxon>
    </lineage>
</organism>
<dbReference type="AlphaFoldDB" id="A0A8H6VKL0"/>
<feature type="region of interest" description="Disordered" evidence="1">
    <location>
        <begin position="133"/>
        <end position="161"/>
    </location>
</feature>
<evidence type="ECO:0000259" key="2">
    <source>
        <dbReference type="PROSITE" id="PS50934"/>
    </source>
</evidence>
<dbReference type="Gene3D" id="1.10.10.10">
    <property type="entry name" value="Winged helix-like DNA-binding domain superfamily/Winged helix DNA-binding domain"/>
    <property type="match status" value="1"/>
</dbReference>
<dbReference type="Proteomes" id="UP000660729">
    <property type="component" value="Unassembled WGS sequence"/>
</dbReference>
<evidence type="ECO:0000313" key="4">
    <source>
        <dbReference type="Proteomes" id="UP000660729"/>
    </source>
</evidence>
<dbReference type="InterPro" id="IPR009057">
    <property type="entry name" value="Homeodomain-like_sf"/>
</dbReference>
<feature type="compositionally biased region" description="Polar residues" evidence="1">
    <location>
        <begin position="257"/>
        <end position="273"/>
    </location>
</feature>
<comment type="caution">
    <text evidence="3">The sequence shown here is derived from an EMBL/GenBank/DDBJ whole genome shotgun (WGS) entry which is preliminary data.</text>
</comment>
<feature type="region of interest" description="Disordered" evidence="1">
    <location>
        <begin position="81"/>
        <end position="116"/>
    </location>
</feature>
<proteinExistence type="predicted"/>
<dbReference type="GO" id="GO:0010468">
    <property type="term" value="P:regulation of gene expression"/>
    <property type="evidence" value="ECO:0007669"/>
    <property type="project" value="UniProtKB-ARBA"/>
</dbReference>
<dbReference type="SUPFAM" id="SSF46689">
    <property type="entry name" value="Homeodomain-like"/>
    <property type="match status" value="1"/>
</dbReference>
<reference evidence="3" key="1">
    <citation type="submission" date="2020-04" db="EMBL/GenBank/DDBJ databases">
        <title>Draft genome resource of the tomato pathogen Pseudocercospora fuligena.</title>
        <authorList>
            <person name="Zaccaron A."/>
        </authorList>
    </citation>
    <scope>NUCLEOTIDE SEQUENCE</scope>
    <source>
        <strain evidence="3">PF001</strain>
    </source>
</reference>
<sequence>MRPQFATHCLTISLTPATLRYLEIRDRYSTIATQRKNPTTMELSQTRQEAIKPKTVQIPQLLTPEESTVDSFTQSITPLVPVQTASPPASPEFRSFPTTEGGFSQNDPVLYPDSKNEHAVNADKPLFEQGVNQWRSRDNSPASEASSSPPTPPSGNSPIVHLEELPDAPAVVTTPSETKVRHTNIRPIGPVELLSTYGMDYVNYIGAQNANRARLQKEAREARRLPPPVASRAARRDYFTNQIISSLGKTRIEKPAVTTTTPKSRTARISPTKANGDDSLPVIKSEAPAKRHRRQASTPDVSAGGLPPASQPKPRTRAPPSKNVNGKDLNWRAIPDYAPPASSLNGKELNALWTNGHRLDLENDPDREHLHPEELKIASILRLKGAQYLMSKRRIFEARLEHFKENKEFNKTSAQACTSIDVNKASRLWDAFNNAGWFDEKWFKGRSEEPTN</sequence>
<gene>
    <name evidence="3" type="ORF">HII31_08476</name>
</gene>
<dbReference type="Pfam" id="PF04433">
    <property type="entry name" value="SWIRM"/>
    <property type="match status" value="1"/>
</dbReference>
<evidence type="ECO:0000256" key="1">
    <source>
        <dbReference type="SAM" id="MobiDB-lite"/>
    </source>
</evidence>
<accession>A0A8H6VKL0</accession>
<dbReference type="InterPro" id="IPR007526">
    <property type="entry name" value="SWIRM"/>
</dbReference>
<feature type="region of interest" description="Disordered" evidence="1">
    <location>
        <begin position="250"/>
        <end position="332"/>
    </location>
</feature>
<dbReference type="EMBL" id="JABCIY010000175">
    <property type="protein sequence ID" value="KAF7190145.1"/>
    <property type="molecule type" value="Genomic_DNA"/>
</dbReference>
<keyword evidence="4" id="KW-1185">Reference proteome</keyword>
<dbReference type="OrthoDB" id="5598695at2759"/>
<feature type="compositionally biased region" description="Polar residues" evidence="1">
    <location>
        <begin position="96"/>
        <end position="107"/>
    </location>
</feature>
<name>A0A8H6VKL0_9PEZI</name>
<protein>
    <recommendedName>
        <fullName evidence="2">SWIRM domain-containing protein</fullName>
    </recommendedName>
</protein>
<evidence type="ECO:0000313" key="3">
    <source>
        <dbReference type="EMBL" id="KAF7190145.1"/>
    </source>
</evidence>
<dbReference type="InterPro" id="IPR036388">
    <property type="entry name" value="WH-like_DNA-bd_sf"/>
</dbReference>
<feature type="domain" description="SWIRM" evidence="2">
    <location>
        <begin position="350"/>
        <end position="449"/>
    </location>
</feature>
<dbReference type="PROSITE" id="PS50934">
    <property type="entry name" value="SWIRM"/>
    <property type="match status" value="1"/>
</dbReference>
<dbReference type="FunFam" id="1.10.10.10:FF:000087">
    <property type="entry name" value="Transcriptional adapter 2"/>
    <property type="match status" value="1"/>
</dbReference>